<accession>A0A314XWB4</accession>
<comment type="caution">
    <text evidence="3">The sequence shown here is derived from an EMBL/GenBank/DDBJ whole genome shotgun (WGS) entry which is preliminary data.</text>
</comment>
<dbReference type="PANTHER" id="PTHR46656">
    <property type="entry name" value="PUTATIVE-RELATED"/>
    <property type="match status" value="1"/>
</dbReference>
<evidence type="ECO:0000313" key="3">
    <source>
        <dbReference type="EMBL" id="PQP95687.1"/>
    </source>
</evidence>
<keyword evidence="1" id="KW-0808">Transferase</keyword>
<evidence type="ECO:0000256" key="1">
    <source>
        <dbReference type="ARBA" id="ARBA00022676"/>
    </source>
</evidence>
<evidence type="ECO:0000259" key="2">
    <source>
        <dbReference type="Pfam" id="PF00534"/>
    </source>
</evidence>
<dbReference type="Pfam" id="PF00534">
    <property type="entry name" value="Glycos_transf_1"/>
    <property type="match status" value="1"/>
</dbReference>
<dbReference type="SUPFAM" id="SSF53756">
    <property type="entry name" value="UDP-Glycosyltransferase/glycogen phosphorylase"/>
    <property type="match status" value="1"/>
</dbReference>
<feature type="domain" description="Glycosyl transferase family 1" evidence="2">
    <location>
        <begin position="145"/>
        <end position="194"/>
    </location>
</feature>
<dbReference type="InterPro" id="IPR001296">
    <property type="entry name" value="Glyco_trans_1"/>
</dbReference>
<evidence type="ECO:0000313" key="4">
    <source>
        <dbReference type="Proteomes" id="UP000250321"/>
    </source>
</evidence>
<dbReference type="OrthoDB" id="2193793at2759"/>
<proteinExistence type="predicted"/>
<gene>
    <name evidence="3" type="ORF">Pyn_25142</name>
</gene>
<dbReference type="PANTHER" id="PTHR46656:SF3">
    <property type="entry name" value="PUTATIVE-RELATED"/>
    <property type="match status" value="1"/>
</dbReference>
<dbReference type="STRING" id="2094558.A0A314XWB4"/>
<name>A0A314XWB4_PRUYE</name>
<keyword evidence="4" id="KW-1185">Reference proteome</keyword>
<dbReference type="EMBL" id="PJQY01002202">
    <property type="protein sequence ID" value="PQP95687.1"/>
    <property type="molecule type" value="Genomic_DNA"/>
</dbReference>
<sequence>MFETDRVNPEHVKRCNQMDYVWVPTEFHVSTFIQSGVDKSKVVKIVQPIDVKFFDPLKYEPLNLASIGKLVMGKTTQNSKVKKKFVFMKFSKADGVALYLLTNPYHSDRDFGNKIVEFVEKSGMQKPVTGWAPVYVIDTHIAQIELPRVYKAADAFVLPSRGEGWGRPLVEAMAMSLPVIATNWSGPTEYLTEENSYPLPVDRMSDIMEGPFTGHRWAEPSVSKLRVLMRHVMNNVEEAKVKGEKAREDMITRFSPEIVANIVTKHVQNILQKVDK</sequence>
<organism evidence="3 4">
    <name type="scientific">Prunus yedoensis var. nudiflora</name>
    <dbReference type="NCBI Taxonomy" id="2094558"/>
    <lineage>
        <taxon>Eukaryota</taxon>
        <taxon>Viridiplantae</taxon>
        <taxon>Streptophyta</taxon>
        <taxon>Embryophyta</taxon>
        <taxon>Tracheophyta</taxon>
        <taxon>Spermatophyta</taxon>
        <taxon>Magnoliopsida</taxon>
        <taxon>eudicotyledons</taxon>
        <taxon>Gunneridae</taxon>
        <taxon>Pentapetalae</taxon>
        <taxon>rosids</taxon>
        <taxon>fabids</taxon>
        <taxon>Rosales</taxon>
        <taxon>Rosaceae</taxon>
        <taxon>Amygdaloideae</taxon>
        <taxon>Amygdaleae</taxon>
        <taxon>Prunus</taxon>
    </lineage>
</organism>
<dbReference type="Gene3D" id="3.40.50.2000">
    <property type="entry name" value="Glycogen Phosphorylase B"/>
    <property type="match status" value="1"/>
</dbReference>
<reference evidence="3 4" key="1">
    <citation type="submission" date="2018-02" db="EMBL/GenBank/DDBJ databases">
        <title>Draft genome of wild Prunus yedoensis var. nudiflora.</title>
        <authorList>
            <person name="Baek S."/>
            <person name="Kim J.-H."/>
            <person name="Choi K."/>
            <person name="Kim G.-B."/>
            <person name="Cho A."/>
            <person name="Jang H."/>
            <person name="Shin C.-H."/>
            <person name="Yu H.-J."/>
            <person name="Mun J.-H."/>
        </authorList>
    </citation>
    <scope>NUCLEOTIDE SEQUENCE [LARGE SCALE GENOMIC DNA]</scope>
    <source>
        <strain evidence="4">cv. Jeju island</strain>
        <tissue evidence="3">Leaf</tissue>
    </source>
</reference>
<dbReference type="GO" id="GO:0016757">
    <property type="term" value="F:glycosyltransferase activity"/>
    <property type="evidence" value="ECO:0007669"/>
    <property type="project" value="UniProtKB-KW"/>
</dbReference>
<dbReference type="AlphaFoldDB" id="A0A314XWB4"/>
<protein>
    <recommendedName>
        <fullName evidence="2">Glycosyl transferase family 1 domain-containing protein</fullName>
    </recommendedName>
</protein>
<keyword evidence="1" id="KW-0328">Glycosyltransferase</keyword>
<dbReference type="Proteomes" id="UP000250321">
    <property type="component" value="Unassembled WGS sequence"/>
</dbReference>